<organism evidence="1 2">
    <name type="scientific">Synchytrium endobioticum</name>
    <dbReference type="NCBI Taxonomy" id="286115"/>
    <lineage>
        <taxon>Eukaryota</taxon>
        <taxon>Fungi</taxon>
        <taxon>Fungi incertae sedis</taxon>
        <taxon>Chytridiomycota</taxon>
        <taxon>Chytridiomycota incertae sedis</taxon>
        <taxon>Chytridiomycetes</taxon>
        <taxon>Synchytriales</taxon>
        <taxon>Synchytriaceae</taxon>
        <taxon>Synchytrium</taxon>
    </lineage>
</organism>
<evidence type="ECO:0000313" key="1">
    <source>
        <dbReference type="EMBL" id="TPX47034.1"/>
    </source>
</evidence>
<dbReference type="EMBL" id="QEAN01000124">
    <property type="protein sequence ID" value="TPX47034.1"/>
    <property type="molecule type" value="Genomic_DNA"/>
</dbReference>
<protein>
    <submittedName>
        <fullName evidence="1">Uncharacterized protein</fullName>
    </submittedName>
</protein>
<name>A0A507D6D1_9FUNG</name>
<dbReference type="AlphaFoldDB" id="A0A507D6D1"/>
<proteinExistence type="predicted"/>
<dbReference type="Proteomes" id="UP000317494">
    <property type="component" value="Unassembled WGS sequence"/>
</dbReference>
<dbReference type="VEuPathDB" id="FungiDB:SeMB42_g03489"/>
<accession>A0A507D6D1</accession>
<sequence length="78" mass="8537">MAVNDAMAGGWKVRFGSNALQRFVLVAKTKEEKHIRNLLQHHLSTPCSMRVANMSILHTLMIAVALCCMNGPTSKGSL</sequence>
<evidence type="ECO:0000313" key="2">
    <source>
        <dbReference type="Proteomes" id="UP000317494"/>
    </source>
</evidence>
<comment type="caution">
    <text evidence="1">The sequence shown here is derived from an EMBL/GenBank/DDBJ whole genome shotgun (WGS) entry which is preliminary data.</text>
</comment>
<keyword evidence="2" id="KW-1185">Reference proteome</keyword>
<gene>
    <name evidence="1" type="ORF">SeMB42_g03489</name>
</gene>
<reference evidence="1 2" key="1">
    <citation type="journal article" date="2019" name="Sci. Rep.">
        <title>Comparative genomics of chytrid fungi reveal insights into the obligate biotrophic and pathogenic lifestyle of Synchytrium endobioticum.</title>
        <authorList>
            <person name="van de Vossenberg B.T.L.H."/>
            <person name="Warris S."/>
            <person name="Nguyen H.D.T."/>
            <person name="van Gent-Pelzer M.P.E."/>
            <person name="Joly D.L."/>
            <person name="van de Geest H.C."/>
            <person name="Bonants P.J.M."/>
            <person name="Smith D.S."/>
            <person name="Levesque C.A."/>
            <person name="van der Lee T.A.J."/>
        </authorList>
    </citation>
    <scope>NUCLEOTIDE SEQUENCE [LARGE SCALE GENOMIC DNA]</scope>
    <source>
        <strain evidence="1 2">MB42</strain>
    </source>
</reference>